<dbReference type="InterPro" id="IPR011664">
    <property type="entry name" value="Abi_system_AbiD/AbiF-like"/>
</dbReference>
<evidence type="ECO:0000313" key="1">
    <source>
        <dbReference type="EMBL" id="MST59842.1"/>
    </source>
</evidence>
<dbReference type="Proteomes" id="UP000434342">
    <property type="component" value="Unassembled WGS sequence"/>
</dbReference>
<name>A0A6N7X6I5_9ACTN</name>
<dbReference type="AlphaFoldDB" id="A0A6N7X6I5"/>
<evidence type="ECO:0000313" key="2">
    <source>
        <dbReference type="Proteomes" id="UP000434342"/>
    </source>
</evidence>
<reference evidence="1 2" key="1">
    <citation type="submission" date="2019-08" db="EMBL/GenBank/DDBJ databases">
        <title>In-depth cultivation of the pig gut microbiome towards novel bacterial diversity and tailored functional studies.</title>
        <authorList>
            <person name="Wylensek D."/>
            <person name="Hitch T.C.A."/>
            <person name="Clavel T."/>
        </authorList>
    </citation>
    <scope>NUCLEOTIDE SEQUENCE [LARGE SCALE GENOMIC DNA]</scope>
    <source>
        <strain evidence="1 2">WB01_CNA04</strain>
    </source>
</reference>
<gene>
    <name evidence="1" type="ORF">FYJ69_02785</name>
</gene>
<accession>A0A6N7X6I5</accession>
<dbReference type="EMBL" id="VUND01000001">
    <property type="protein sequence ID" value="MST59842.1"/>
    <property type="molecule type" value="Genomic_DNA"/>
</dbReference>
<sequence>MPCPASCRAWPFTYCAPYGGRITAPTAKVPNAPPSWYSRLVAATRDQTPNAEANVEKRFLTIAEQVELLAARGLRCDAQTPRILLREGYYAVVNGYKRPFLDQDATRAAKEDRYQEGTSFSDVYALFRFDRSLRALTFRHLMLVEATLRSLISYAFCERHPRPEAYLDESSYTCRRAYLRGEDAFEGDLRWMIDTLAHHARARERDPRGDRRDVRVAHFQDNHDTVPLWVLVDELTFGNLKYLFALLRREEQLAICDNLAELSSYRIEGHAVMVRPGEKRAAPSQRPLTPRRVARDLEAIVDVRNVCAHGERLYDGRFGLEDEADFAAFVSMMSHFLEPGDLAHLQGGIESLVTEYSQASPVIARELERTGIAGI</sequence>
<dbReference type="Pfam" id="PF07751">
    <property type="entry name" value="Abi_2"/>
    <property type="match status" value="1"/>
</dbReference>
<comment type="caution">
    <text evidence="1">The sequence shown here is derived from an EMBL/GenBank/DDBJ whole genome shotgun (WGS) entry which is preliminary data.</text>
</comment>
<proteinExistence type="predicted"/>
<organism evidence="1 2">
    <name type="scientific">Parafannyhessea umbonata</name>
    <dbReference type="NCBI Taxonomy" id="604330"/>
    <lineage>
        <taxon>Bacteria</taxon>
        <taxon>Bacillati</taxon>
        <taxon>Actinomycetota</taxon>
        <taxon>Coriobacteriia</taxon>
        <taxon>Coriobacteriales</taxon>
        <taxon>Atopobiaceae</taxon>
        <taxon>Parafannyhessea</taxon>
    </lineage>
</organism>
<protein>
    <submittedName>
        <fullName evidence="1">Abi family protein</fullName>
    </submittedName>
</protein>